<keyword evidence="4" id="KW-0963">Cytoplasm</keyword>
<dbReference type="InterPro" id="IPR036723">
    <property type="entry name" value="Alpha-catenin/vinculin-like_sf"/>
</dbReference>
<dbReference type="PRINTS" id="PR00805">
    <property type="entry name" value="ALPHACATENIN"/>
</dbReference>
<evidence type="ECO:0000313" key="7">
    <source>
        <dbReference type="Ensembl" id="ENSPSMP00000012580.1"/>
    </source>
</evidence>
<proteinExistence type="inferred from homology"/>
<evidence type="ECO:0000256" key="2">
    <source>
        <dbReference type="ARBA" id="ARBA00004496"/>
    </source>
</evidence>
<comment type="similarity">
    <text evidence="3">Belongs to the vinculin/alpha-catenin family.</text>
</comment>
<dbReference type="PANTHER" id="PTHR18914">
    <property type="entry name" value="ALPHA CATENIN"/>
    <property type="match status" value="1"/>
</dbReference>
<dbReference type="Pfam" id="PF01044">
    <property type="entry name" value="Vinculin"/>
    <property type="match status" value="1"/>
</dbReference>
<dbReference type="GO" id="GO:0045296">
    <property type="term" value="F:cadherin binding"/>
    <property type="evidence" value="ECO:0007669"/>
    <property type="project" value="InterPro"/>
</dbReference>
<keyword evidence="6" id="KW-0965">Cell junction</keyword>
<name>A0A8C8Z2Q9_PROSS</name>
<accession>A0A8C8Z2Q9</accession>
<dbReference type="GeneTree" id="ENSGT01030000234543"/>
<dbReference type="SUPFAM" id="SSF47220">
    <property type="entry name" value="alpha-catenin/vinculin-like"/>
    <property type="match status" value="1"/>
</dbReference>
<dbReference type="Ensembl" id="ENSPSMT00000014668.1">
    <property type="protein sequence ID" value="ENSPSMP00000012580.1"/>
    <property type="gene ID" value="ENSPSMG00000009072.1"/>
</dbReference>
<reference evidence="7" key="2">
    <citation type="submission" date="2025-09" db="UniProtKB">
        <authorList>
            <consortium name="Ensembl"/>
        </authorList>
    </citation>
    <scope>IDENTIFICATION</scope>
</reference>
<keyword evidence="8" id="KW-1185">Reference proteome</keyword>
<evidence type="ECO:0000256" key="3">
    <source>
        <dbReference type="ARBA" id="ARBA00008376"/>
    </source>
</evidence>
<evidence type="ECO:0000256" key="5">
    <source>
        <dbReference type="ARBA" id="ARBA00022889"/>
    </source>
</evidence>
<dbReference type="GO" id="GO:0016342">
    <property type="term" value="C:catenin complex"/>
    <property type="evidence" value="ECO:0007669"/>
    <property type="project" value="TreeGrafter"/>
</dbReference>
<dbReference type="GO" id="GO:0016477">
    <property type="term" value="P:cell migration"/>
    <property type="evidence" value="ECO:0007669"/>
    <property type="project" value="TreeGrafter"/>
</dbReference>
<dbReference type="GO" id="GO:0005912">
    <property type="term" value="C:adherens junction"/>
    <property type="evidence" value="ECO:0007669"/>
    <property type="project" value="TreeGrafter"/>
</dbReference>
<dbReference type="PANTHER" id="PTHR18914:SF24">
    <property type="entry name" value="CATENIN ALPHA-1"/>
    <property type="match status" value="1"/>
</dbReference>
<dbReference type="Proteomes" id="UP000694414">
    <property type="component" value="Unplaced"/>
</dbReference>
<comment type="subcellular location">
    <subcellularLocation>
        <location evidence="1">Cell junction</location>
    </subcellularLocation>
    <subcellularLocation>
        <location evidence="2">Cytoplasm</location>
    </subcellularLocation>
</comment>
<dbReference type="GO" id="GO:0051015">
    <property type="term" value="F:actin filament binding"/>
    <property type="evidence" value="ECO:0007669"/>
    <property type="project" value="InterPro"/>
</dbReference>
<dbReference type="InterPro" id="IPR006077">
    <property type="entry name" value="Vinculin/catenin"/>
</dbReference>
<reference evidence="7" key="1">
    <citation type="submission" date="2025-08" db="UniProtKB">
        <authorList>
            <consortium name="Ensembl"/>
        </authorList>
    </citation>
    <scope>IDENTIFICATION</scope>
</reference>
<organism evidence="7 8">
    <name type="scientific">Prolemur simus</name>
    <name type="common">Greater bamboo lemur</name>
    <name type="synonym">Hapalemur simus</name>
    <dbReference type="NCBI Taxonomy" id="1328070"/>
    <lineage>
        <taxon>Eukaryota</taxon>
        <taxon>Metazoa</taxon>
        <taxon>Chordata</taxon>
        <taxon>Craniata</taxon>
        <taxon>Vertebrata</taxon>
        <taxon>Euteleostomi</taxon>
        <taxon>Mammalia</taxon>
        <taxon>Eutheria</taxon>
        <taxon>Euarchontoglires</taxon>
        <taxon>Primates</taxon>
        <taxon>Strepsirrhini</taxon>
        <taxon>Lemuriformes</taxon>
        <taxon>Lemuridae</taxon>
        <taxon>Prolemur</taxon>
    </lineage>
</organism>
<dbReference type="Gene3D" id="1.20.120.230">
    <property type="entry name" value="Alpha-catenin/vinculin-like"/>
    <property type="match status" value="1"/>
</dbReference>
<evidence type="ECO:0000256" key="6">
    <source>
        <dbReference type="ARBA" id="ARBA00022949"/>
    </source>
</evidence>
<evidence type="ECO:0000256" key="4">
    <source>
        <dbReference type="ARBA" id="ARBA00022490"/>
    </source>
</evidence>
<protein>
    <submittedName>
        <fullName evidence="7">Uncharacterized protein</fullName>
    </submittedName>
</protein>
<dbReference type="InterPro" id="IPR001033">
    <property type="entry name" value="Alpha_catenin"/>
</dbReference>
<sequence>MTRSRLDYINLITTDHCLDSACKQHLLAHLQHITFNCHHLHIYSKVKALEFVVSGSDSTIFLIQATKNLMNTVVQIVKASQLVSIKYQKSQSMASLNLLVSWKMTVPEKNPLVKKEKQNNGRSTFTLYWPSASSKLWAACKSALTRCPHPSELIKISHCSSLKYIFQREY</sequence>
<keyword evidence="5" id="KW-0130">Cell adhesion</keyword>
<evidence type="ECO:0000256" key="1">
    <source>
        <dbReference type="ARBA" id="ARBA00004282"/>
    </source>
</evidence>
<dbReference type="GO" id="GO:0008013">
    <property type="term" value="F:beta-catenin binding"/>
    <property type="evidence" value="ECO:0007669"/>
    <property type="project" value="TreeGrafter"/>
</dbReference>
<dbReference type="GO" id="GO:0005737">
    <property type="term" value="C:cytoplasm"/>
    <property type="evidence" value="ECO:0007669"/>
    <property type="project" value="UniProtKB-SubCell"/>
</dbReference>
<dbReference type="AlphaFoldDB" id="A0A8C8Z2Q9"/>
<dbReference type="GO" id="GO:0098609">
    <property type="term" value="P:cell-cell adhesion"/>
    <property type="evidence" value="ECO:0007669"/>
    <property type="project" value="TreeGrafter"/>
</dbReference>
<evidence type="ECO:0000313" key="8">
    <source>
        <dbReference type="Proteomes" id="UP000694414"/>
    </source>
</evidence>